<dbReference type="PANTHER" id="PTHR20661:SF0">
    <property type="entry name" value="PHOSPHATIDYLINOSITOL-GLYCAN BIOSYNTHESIS CLASS W PROTEIN"/>
    <property type="match status" value="1"/>
</dbReference>
<dbReference type="Proteomes" id="UP000631114">
    <property type="component" value="Unassembled WGS sequence"/>
</dbReference>
<evidence type="ECO:0008006" key="8">
    <source>
        <dbReference type="Google" id="ProtNLM"/>
    </source>
</evidence>
<evidence type="ECO:0000256" key="2">
    <source>
        <dbReference type="ARBA" id="ARBA00022692"/>
    </source>
</evidence>
<feature type="transmembrane region" description="Helical" evidence="5">
    <location>
        <begin position="38"/>
        <end position="58"/>
    </location>
</feature>
<keyword evidence="4 5" id="KW-0472">Membrane</keyword>
<dbReference type="EMBL" id="JADFTS010000001">
    <property type="protein sequence ID" value="KAF9625445.1"/>
    <property type="molecule type" value="Genomic_DNA"/>
</dbReference>
<dbReference type="Pfam" id="PF06423">
    <property type="entry name" value="GWT1"/>
    <property type="match status" value="3"/>
</dbReference>
<dbReference type="GO" id="GO:0016020">
    <property type="term" value="C:membrane"/>
    <property type="evidence" value="ECO:0007669"/>
    <property type="project" value="UniProtKB-SubCell"/>
</dbReference>
<feature type="transmembrane region" description="Helical" evidence="5">
    <location>
        <begin position="219"/>
        <end position="239"/>
    </location>
</feature>
<evidence type="ECO:0000256" key="5">
    <source>
        <dbReference type="SAM" id="Phobius"/>
    </source>
</evidence>
<sequence length="315" mass="35432">MGVEDCARSTGPLILLGFGRLISTVSVDYQVHVGEYGVHWNFFFTLAAVSILTSLISISPKCCGVLGLLVLIGIELMKISIVCFSLSYHLHVVESQFQIYYCSGYQTCLLCGLNDYLLSNKRTANIISQNKEGIFSIFGEDFKRSVSKVKQFHGSGYWGLYLVGVFLGKTLFFGDNYATSRIRSDQRTRTRIWILAIMFWVLTVILDKHVERVSRRMCNLAYVTLVLAQNFQVLAILMLSEFNGEHKMLVLEEAFCRNLLGIFLLANVFTGLINMYVDTIYASSVTALAILSGYAFVLCVFAGFAECIGIKFKFW</sequence>
<reference evidence="6 7" key="1">
    <citation type="submission" date="2020-10" db="EMBL/GenBank/DDBJ databases">
        <title>The Coptis chinensis genome and diversification of protoberbering-type alkaloids.</title>
        <authorList>
            <person name="Wang B."/>
            <person name="Shu S."/>
            <person name="Song C."/>
            <person name="Liu Y."/>
        </authorList>
    </citation>
    <scope>NUCLEOTIDE SEQUENCE [LARGE SCALE GENOMIC DNA]</scope>
    <source>
        <strain evidence="6">HL-2020</strain>
        <tissue evidence="6">Leaf</tissue>
    </source>
</reference>
<dbReference type="GO" id="GO:0006506">
    <property type="term" value="P:GPI anchor biosynthetic process"/>
    <property type="evidence" value="ECO:0007669"/>
    <property type="project" value="InterPro"/>
</dbReference>
<evidence type="ECO:0000313" key="7">
    <source>
        <dbReference type="Proteomes" id="UP000631114"/>
    </source>
</evidence>
<feature type="transmembrane region" description="Helical" evidence="5">
    <location>
        <begin position="283"/>
        <end position="305"/>
    </location>
</feature>
<feature type="transmembrane region" description="Helical" evidence="5">
    <location>
        <begin position="158"/>
        <end position="178"/>
    </location>
</feature>
<evidence type="ECO:0000256" key="3">
    <source>
        <dbReference type="ARBA" id="ARBA00022989"/>
    </source>
</evidence>
<dbReference type="GO" id="GO:0072659">
    <property type="term" value="P:protein localization to plasma membrane"/>
    <property type="evidence" value="ECO:0007669"/>
    <property type="project" value="TreeGrafter"/>
</dbReference>
<dbReference type="OrthoDB" id="15270at2759"/>
<keyword evidence="7" id="KW-1185">Reference proteome</keyword>
<dbReference type="GO" id="GO:0005783">
    <property type="term" value="C:endoplasmic reticulum"/>
    <property type="evidence" value="ECO:0007669"/>
    <property type="project" value="TreeGrafter"/>
</dbReference>
<feature type="transmembrane region" description="Helical" evidence="5">
    <location>
        <begin position="259"/>
        <end position="277"/>
    </location>
</feature>
<protein>
    <recommendedName>
        <fullName evidence="8">GPI-anchored wall transfer protein</fullName>
    </recommendedName>
</protein>
<evidence type="ECO:0000256" key="1">
    <source>
        <dbReference type="ARBA" id="ARBA00004141"/>
    </source>
</evidence>
<name>A0A835IUN2_9MAGN</name>
<proteinExistence type="predicted"/>
<organism evidence="6 7">
    <name type="scientific">Coptis chinensis</name>
    <dbReference type="NCBI Taxonomy" id="261450"/>
    <lineage>
        <taxon>Eukaryota</taxon>
        <taxon>Viridiplantae</taxon>
        <taxon>Streptophyta</taxon>
        <taxon>Embryophyta</taxon>
        <taxon>Tracheophyta</taxon>
        <taxon>Spermatophyta</taxon>
        <taxon>Magnoliopsida</taxon>
        <taxon>Ranunculales</taxon>
        <taxon>Ranunculaceae</taxon>
        <taxon>Coptidoideae</taxon>
        <taxon>Coptis</taxon>
    </lineage>
</organism>
<dbReference type="GO" id="GO:0032216">
    <property type="term" value="F:glucosaminyl-phosphatidylinositol O-acyltransferase activity"/>
    <property type="evidence" value="ECO:0007669"/>
    <property type="project" value="TreeGrafter"/>
</dbReference>
<keyword evidence="3 5" id="KW-1133">Transmembrane helix</keyword>
<accession>A0A835IUN2</accession>
<keyword evidence="2 5" id="KW-0812">Transmembrane</keyword>
<gene>
    <name evidence="6" type="ORF">IFM89_022842</name>
</gene>
<comment type="subcellular location">
    <subcellularLocation>
        <location evidence="1">Membrane</location>
        <topology evidence="1">Multi-pass membrane protein</topology>
    </subcellularLocation>
</comment>
<dbReference type="InterPro" id="IPR009447">
    <property type="entry name" value="PIGW/GWT1"/>
</dbReference>
<feature type="transmembrane region" description="Helical" evidence="5">
    <location>
        <begin position="190"/>
        <end position="207"/>
    </location>
</feature>
<comment type="caution">
    <text evidence="6">The sequence shown here is derived from an EMBL/GenBank/DDBJ whole genome shotgun (WGS) entry which is preliminary data.</text>
</comment>
<feature type="transmembrane region" description="Helical" evidence="5">
    <location>
        <begin position="65"/>
        <end position="88"/>
    </location>
</feature>
<evidence type="ECO:0000256" key="4">
    <source>
        <dbReference type="ARBA" id="ARBA00023136"/>
    </source>
</evidence>
<dbReference type="AlphaFoldDB" id="A0A835IUN2"/>
<evidence type="ECO:0000313" key="6">
    <source>
        <dbReference type="EMBL" id="KAF9625445.1"/>
    </source>
</evidence>
<dbReference type="PANTHER" id="PTHR20661">
    <property type="entry name" value="PHOSPHATIDYLINOSITOL-GLYCAN BIOSYNTHESIS CLASS W PROTEIN"/>
    <property type="match status" value="1"/>
</dbReference>